<gene>
    <name evidence="2" type="ORF">EL17_16035</name>
</gene>
<organism evidence="2 3">
    <name type="scientific">Anditalea andensis</name>
    <dbReference type="NCBI Taxonomy" id="1048983"/>
    <lineage>
        <taxon>Bacteria</taxon>
        <taxon>Pseudomonadati</taxon>
        <taxon>Bacteroidota</taxon>
        <taxon>Cytophagia</taxon>
        <taxon>Cytophagales</taxon>
        <taxon>Cytophagaceae</taxon>
        <taxon>Anditalea</taxon>
    </lineage>
</organism>
<dbReference type="RefSeq" id="WP_035076453.1">
    <property type="nucleotide sequence ID" value="NZ_JMIH01000023.1"/>
</dbReference>
<dbReference type="EMBL" id="JMIH01000023">
    <property type="protein sequence ID" value="KEO73118.1"/>
    <property type="molecule type" value="Genomic_DNA"/>
</dbReference>
<dbReference type="AlphaFoldDB" id="A0A074KZV9"/>
<dbReference type="OrthoDB" id="823121at2"/>
<feature type="signal peptide" evidence="1">
    <location>
        <begin position="1"/>
        <end position="25"/>
    </location>
</feature>
<dbReference type="eggNOG" id="ENOG5034BDB">
    <property type="taxonomic scope" value="Bacteria"/>
</dbReference>
<keyword evidence="1" id="KW-0732">Signal</keyword>
<evidence type="ECO:0000313" key="2">
    <source>
        <dbReference type="EMBL" id="KEO73118.1"/>
    </source>
</evidence>
<evidence type="ECO:0000256" key="1">
    <source>
        <dbReference type="SAM" id="SignalP"/>
    </source>
</evidence>
<evidence type="ECO:0000313" key="3">
    <source>
        <dbReference type="Proteomes" id="UP000027821"/>
    </source>
</evidence>
<name>A0A074KZV9_9BACT</name>
<dbReference type="PROSITE" id="PS51257">
    <property type="entry name" value="PROKAR_LIPOPROTEIN"/>
    <property type="match status" value="1"/>
</dbReference>
<feature type="chain" id="PRO_5001695679" evidence="1">
    <location>
        <begin position="26"/>
        <end position="232"/>
    </location>
</feature>
<sequence>MKKNILTLSCLALATLGFFSCSSDGQESMVSTINLNSNTQITSETSSPGVVSGANLLNATIRLREIGIVLTGNNATNRITIGDGSVKEISLLNFGLPTAPKDLGAAVINHNEYDRMTMRMDRGAQLTDNDPMKNRSLAVSGTVNGKIMHFYTNVEQIITRELSGGPYNINADQVLLLNVNLNALFNGVNLTTAIDENNDNIIEIEPDGIDGNSALHNRIVENLATAITITRQ</sequence>
<protein>
    <submittedName>
        <fullName evidence="2">Uncharacterized protein</fullName>
    </submittedName>
</protein>
<dbReference type="Proteomes" id="UP000027821">
    <property type="component" value="Unassembled WGS sequence"/>
</dbReference>
<proteinExistence type="predicted"/>
<keyword evidence="3" id="KW-1185">Reference proteome</keyword>
<accession>A0A074KZV9</accession>
<reference evidence="2 3" key="1">
    <citation type="submission" date="2014-04" db="EMBL/GenBank/DDBJ databases">
        <title>Characterization and application of a salt tolerant electro-active bacterium.</title>
        <authorList>
            <person name="Yang L."/>
            <person name="Wei S."/>
            <person name="Tay Q.X.M."/>
        </authorList>
    </citation>
    <scope>NUCLEOTIDE SEQUENCE [LARGE SCALE GENOMIC DNA]</scope>
    <source>
        <strain evidence="2 3">LY1</strain>
    </source>
</reference>
<comment type="caution">
    <text evidence="2">The sequence shown here is derived from an EMBL/GenBank/DDBJ whole genome shotgun (WGS) entry which is preliminary data.</text>
</comment>